<dbReference type="AlphaFoldDB" id="A0A1G8RI14"/>
<keyword evidence="9" id="KW-1185">Reference proteome</keyword>
<feature type="domain" description="Phage shock protein PspC N-terminal" evidence="7">
    <location>
        <begin position="21"/>
        <end position="77"/>
    </location>
</feature>
<evidence type="ECO:0000256" key="2">
    <source>
        <dbReference type="ARBA" id="ARBA00022475"/>
    </source>
</evidence>
<organism evidence="8 9">
    <name type="scientific">Rhodococcus triatomae</name>
    <dbReference type="NCBI Taxonomy" id="300028"/>
    <lineage>
        <taxon>Bacteria</taxon>
        <taxon>Bacillati</taxon>
        <taxon>Actinomycetota</taxon>
        <taxon>Actinomycetes</taxon>
        <taxon>Mycobacteriales</taxon>
        <taxon>Nocardiaceae</taxon>
        <taxon>Rhodococcus</taxon>
    </lineage>
</organism>
<dbReference type="InterPro" id="IPR007168">
    <property type="entry name" value="Phageshock_PspC_N"/>
</dbReference>
<name>A0A1G8RI14_9NOCA</name>
<reference evidence="8 9" key="1">
    <citation type="submission" date="2016-10" db="EMBL/GenBank/DDBJ databases">
        <authorList>
            <person name="de Groot N.N."/>
        </authorList>
    </citation>
    <scope>NUCLEOTIDE SEQUENCE [LARGE SCALE GENOMIC DNA]</scope>
    <source>
        <strain evidence="8 9">DSM 44892</strain>
    </source>
</reference>
<dbReference type="PANTHER" id="PTHR33885">
    <property type="entry name" value="PHAGE SHOCK PROTEIN C"/>
    <property type="match status" value="1"/>
</dbReference>
<keyword evidence="2" id="KW-1003">Cell membrane</keyword>
<dbReference type="Proteomes" id="UP000183263">
    <property type="component" value="Unassembled WGS sequence"/>
</dbReference>
<protein>
    <submittedName>
        <fullName evidence="8">Phage shock protein PspC (Stress-responsive transcriptional regulator)</fullName>
    </submittedName>
</protein>
<dbReference type="Pfam" id="PF04024">
    <property type="entry name" value="PspC"/>
    <property type="match status" value="1"/>
</dbReference>
<keyword evidence="4 6" id="KW-1133">Transmembrane helix</keyword>
<evidence type="ECO:0000256" key="5">
    <source>
        <dbReference type="ARBA" id="ARBA00023136"/>
    </source>
</evidence>
<dbReference type="EMBL" id="FNDN01000018">
    <property type="protein sequence ID" value="SDJ16618.1"/>
    <property type="molecule type" value="Genomic_DNA"/>
</dbReference>
<keyword evidence="3 6" id="KW-0812">Transmembrane</keyword>
<evidence type="ECO:0000259" key="7">
    <source>
        <dbReference type="Pfam" id="PF04024"/>
    </source>
</evidence>
<evidence type="ECO:0000256" key="3">
    <source>
        <dbReference type="ARBA" id="ARBA00022692"/>
    </source>
</evidence>
<sequence>MPADPLAQHTRCMTYDSNSRPFVRSSDSKMLGGVCGGIAEYFGADANLVRLLTVIAAFVTGGTAILVYLAAWMIMPQG</sequence>
<accession>A0A1G8RI14</accession>
<gene>
    <name evidence="8" type="ORF">SAMN05444695_1182</name>
</gene>
<evidence type="ECO:0000313" key="9">
    <source>
        <dbReference type="Proteomes" id="UP000183263"/>
    </source>
</evidence>
<evidence type="ECO:0000256" key="6">
    <source>
        <dbReference type="SAM" id="Phobius"/>
    </source>
</evidence>
<comment type="subcellular location">
    <subcellularLocation>
        <location evidence="1">Cell membrane</location>
        <topology evidence="1">Single-pass membrane protein</topology>
    </subcellularLocation>
</comment>
<dbReference type="GO" id="GO:0005886">
    <property type="term" value="C:plasma membrane"/>
    <property type="evidence" value="ECO:0007669"/>
    <property type="project" value="UniProtKB-SubCell"/>
</dbReference>
<evidence type="ECO:0000256" key="4">
    <source>
        <dbReference type="ARBA" id="ARBA00022989"/>
    </source>
</evidence>
<proteinExistence type="predicted"/>
<evidence type="ECO:0000256" key="1">
    <source>
        <dbReference type="ARBA" id="ARBA00004162"/>
    </source>
</evidence>
<keyword evidence="5 6" id="KW-0472">Membrane</keyword>
<dbReference type="PANTHER" id="PTHR33885:SF3">
    <property type="entry name" value="PHAGE SHOCK PROTEIN C"/>
    <property type="match status" value="1"/>
</dbReference>
<dbReference type="InterPro" id="IPR052027">
    <property type="entry name" value="PspC"/>
</dbReference>
<feature type="transmembrane region" description="Helical" evidence="6">
    <location>
        <begin position="51"/>
        <end position="75"/>
    </location>
</feature>
<evidence type="ECO:0000313" key="8">
    <source>
        <dbReference type="EMBL" id="SDJ16618.1"/>
    </source>
</evidence>